<accession>A4RT40</accession>
<reference evidence="1 2" key="1">
    <citation type="journal article" date="2007" name="Proc. Natl. Acad. Sci. U.S.A.">
        <title>The tiny eukaryote Ostreococcus provides genomic insights into the paradox of plankton speciation.</title>
        <authorList>
            <person name="Palenik B."/>
            <person name="Grimwood J."/>
            <person name="Aerts A."/>
            <person name="Rouze P."/>
            <person name="Salamov A."/>
            <person name="Putnam N."/>
            <person name="Dupont C."/>
            <person name="Jorgensen R."/>
            <person name="Derelle E."/>
            <person name="Rombauts S."/>
            <person name="Zhou K."/>
            <person name="Otillar R."/>
            <person name="Merchant S.S."/>
            <person name="Podell S."/>
            <person name="Gaasterland T."/>
            <person name="Napoli C."/>
            <person name="Gendler K."/>
            <person name="Manuell A."/>
            <person name="Tai V."/>
            <person name="Vallon O."/>
            <person name="Piganeau G."/>
            <person name="Jancek S."/>
            <person name="Heijde M."/>
            <person name="Jabbari K."/>
            <person name="Bowler C."/>
            <person name="Lohr M."/>
            <person name="Robbens S."/>
            <person name="Werner G."/>
            <person name="Dubchak I."/>
            <person name="Pazour G.J."/>
            <person name="Ren Q."/>
            <person name="Paulsen I."/>
            <person name="Delwiche C."/>
            <person name="Schmutz J."/>
            <person name="Rokhsar D."/>
            <person name="Van de Peer Y."/>
            <person name="Moreau H."/>
            <person name="Grigoriev I.V."/>
        </authorList>
    </citation>
    <scope>NUCLEOTIDE SEQUENCE [LARGE SCALE GENOMIC DNA]</scope>
    <source>
        <strain evidence="1 2">CCE9901</strain>
    </source>
</reference>
<dbReference type="HOGENOM" id="CLU_3127597_0_0_1"/>
<evidence type="ECO:0000313" key="1">
    <source>
        <dbReference type="EMBL" id="ABO94431.1"/>
    </source>
</evidence>
<dbReference type="RefSeq" id="XP_001416138.1">
    <property type="nucleotide sequence ID" value="XM_001416101.1"/>
</dbReference>
<evidence type="ECO:0000313" key="2">
    <source>
        <dbReference type="Proteomes" id="UP000001568"/>
    </source>
</evidence>
<protein>
    <submittedName>
        <fullName evidence="1">Uncharacterized protein</fullName>
    </submittedName>
</protein>
<dbReference type="EMBL" id="CP000582">
    <property type="protein sequence ID" value="ABO94431.1"/>
    <property type="molecule type" value="Genomic_DNA"/>
</dbReference>
<dbReference type="GeneID" id="5000365"/>
<organism evidence="1 2">
    <name type="scientific">Ostreococcus lucimarinus (strain CCE9901)</name>
    <dbReference type="NCBI Taxonomy" id="436017"/>
    <lineage>
        <taxon>Eukaryota</taxon>
        <taxon>Viridiplantae</taxon>
        <taxon>Chlorophyta</taxon>
        <taxon>Mamiellophyceae</taxon>
        <taxon>Mamiellales</taxon>
        <taxon>Bathycoccaceae</taxon>
        <taxon>Ostreococcus</taxon>
    </lineage>
</organism>
<keyword evidence="2" id="KW-1185">Reference proteome</keyword>
<dbReference type="KEGG" id="olu:OSTLU_30006"/>
<dbReference type="AlphaFoldDB" id="A4RT40"/>
<sequence>MSLPSSRPGFDSRMVHYSPSVVHDSPTLRGTDMLREVIYFSCTRDFENNV</sequence>
<gene>
    <name evidence="1" type="ORF">OSTLU_30006</name>
</gene>
<dbReference type="Proteomes" id="UP000001568">
    <property type="component" value="Chromosome 2"/>
</dbReference>
<proteinExistence type="predicted"/>
<name>A4RT40_OSTLU</name>
<dbReference type="Gramene" id="ABO94431">
    <property type="protein sequence ID" value="ABO94431"/>
    <property type="gene ID" value="OSTLU_30006"/>
</dbReference>